<sequence>MKSITNPFADDAIKAYEKDMEGKAPFMPIGIPNRYFGTDKDGRLLEYESIGDANPPNTLSLSYTVNVTASAHNGFSKTRTPYRMTFKPQPGFKIVGYQVEKLSVNGLVNEKGVIHANGSSLDYSFELESGPVYDRFRGWMKATVSVQQEFAK</sequence>
<organism evidence="1 2">
    <name type="scientific">Cupriavidus numazuensis</name>
    <dbReference type="NCBI Taxonomy" id="221992"/>
    <lineage>
        <taxon>Bacteria</taxon>
        <taxon>Pseudomonadati</taxon>
        <taxon>Pseudomonadota</taxon>
        <taxon>Betaproteobacteria</taxon>
        <taxon>Burkholderiales</taxon>
        <taxon>Burkholderiaceae</taxon>
        <taxon>Cupriavidus</taxon>
    </lineage>
</organism>
<name>A0ABM8TMA2_9BURK</name>
<comment type="caution">
    <text evidence="1">The sequence shown here is derived from an EMBL/GenBank/DDBJ whole genome shotgun (WGS) entry which is preliminary data.</text>
</comment>
<proteinExistence type="predicted"/>
<gene>
    <name evidence="1" type="ORF">LMG26411_04697</name>
</gene>
<dbReference type="Proteomes" id="UP000672657">
    <property type="component" value="Unassembled WGS sequence"/>
</dbReference>
<evidence type="ECO:0000313" key="1">
    <source>
        <dbReference type="EMBL" id="CAG2154719.1"/>
    </source>
</evidence>
<evidence type="ECO:0000313" key="2">
    <source>
        <dbReference type="Proteomes" id="UP000672657"/>
    </source>
</evidence>
<dbReference type="EMBL" id="CAJPVI010000031">
    <property type="protein sequence ID" value="CAG2154719.1"/>
    <property type="molecule type" value="Genomic_DNA"/>
</dbReference>
<accession>A0ABM8TMA2</accession>
<protein>
    <submittedName>
        <fullName evidence="1">Uncharacterized protein</fullName>
    </submittedName>
</protein>
<reference evidence="1 2" key="1">
    <citation type="submission" date="2021-03" db="EMBL/GenBank/DDBJ databases">
        <authorList>
            <person name="Peeters C."/>
        </authorList>
    </citation>
    <scope>NUCLEOTIDE SEQUENCE [LARGE SCALE GENOMIC DNA]</scope>
    <source>
        <strain evidence="1 2">LMG 26411</strain>
    </source>
</reference>
<keyword evidence="2" id="KW-1185">Reference proteome</keyword>